<reference evidence="3 4" key="1">
    <citation type="submission" date="2019-12" db="EMBL/GenBank/DDBJ databases">
        <authorList>
            <person name="Li C."/>
            <person name="Zhao J."/>
        </authorList>
    </citation>
    <scope>NUCLEOTIDE SEQUENCE [LARGE SCALE GENOMIC DNA]</scope>
    <source>
        <strain evidence="3 4">NEAU-DD11</strain>
    </source>
</reference>
<feature type="chain" id="PRO_5030894910" description="SnoaL-like domain-containing protein" evidence="1">
    <location>
        <begin position="19"/>
        <end position="160"/>
    </location>
</feature>
<accession>A0A7X3G2W4</accession>
<proteinExistence type="predicted"/>
<dbReference type="Pfam" id="PF13474">
    <property type="entry name" value="SnoaL_3"/>
    <property type="match status" value="1"/>
</dbReference>
<dbReference type="SUPFAM" id="SSF54427">
    <property type="entry name" value="NTF2-like"/>
    <property type="match status" value="1"/>
</dbReference>
<evidence type="ECO:0000259" key="2">
    <source>
        <dbReference type="Pfam" id="PF13474"/>
    </source>
</evidence>
<dbReference type="InterPro" id="IPR032710">
    <property type="entry name" value="NTF2-like_dom_sf"/>
</dbReference>
<feature type="domain" description="SnoaL-like" evidence="2">
    <location>
        <begin position="29"/>
        <end position="143"/>
    </location>
</feature>
<name>A0A7X3G2W4_9BURK</name>
<dbReference type="EMBL" id="WSES01000007">
    <property type="protein sequence ID" value="MVW62518.1"/>
    <property type="molecule type" value="Genomic_DNA"/>
</dbReference>
<dbReference type="AlphaFoldDB" id="A0A7X3G2W4"/>
<evidence type="ECO:0000256" key="1">
    <source>
        <dbReference type="SAM" id="SignalP"/>
    </source>
</evidence>
<keyword evidence="1" id="KW-0732">Signal</keyword>
<sequence length="160" mass="17949">MKSLILACCLFVAGLAHAAGIDPALAQQVDAFVDGWHDDAAHARMRYFDKMAPDGVYIGTDRTELWQRDAFREWGRKYFEGKQAAWVFHPTRRNVYATADGSMIWFDELLDTENMGHCMASGVIRRTPAGFEIVHYQLSLAVPNEAAKKVIEVVKAAESK</sequence>
<keyword evidence="4" id="KW-1185">Reference proteome</keyword>
<feature type="signal peptide" evidence="1">
    <location>
        <begin position="1"/>
        <end position="18"/>
    </location>
</feature>
<comment type="caution">
    <text evidence="3">The sequence shown here is derived from an EMBL/GenBank/DDBJ whole genome shotgun (WGS) entry which is preliminary data.</text>
</comment>
<protein>
    <recommendedName>
        <fullName evidence="2">SnoaL-like domain-containing protein</fullName>
    </recommendedName>
</protein>
<dbReference type="Proteomes" id="UP000443353">
    <property type="component" value="Unassembled WGS sequence"/>
</dbReference>
<evidence type="ECO:0000313" key="4">
    <source>
        <dbReference type="Proteomes" id="UP000443353"/>
    </source>
</evidence>
<gene>
    <name evidence="3" type="ORF">GPY61_21545</name>
</gene>
<organism evidence="3 4">
    <name type="scientific">Massilia cellulosiltytica</name>
    <dbReference type="NCBI Taxonomy" id="2683234"/>
    <lineage>
        <taxon>Bacteria</taxon>
        <taxon>Pseudomonadati</taxon>
        <taxon>Pseudomonadota</taxon>
        <taxon>Betaproteobacteria</taxon>
        <taxon>Burkholderiales</taxon>
        <taxon>Oxalobacteraceae</taxon>
        <taxon>Telluria group</taxon>
        <taxon>Massilia</taxon>
    </lineage>
</organism>
<dbReference type="InterPro" id="IPR037401">
    <property type="entry name" value="SnoaL-like"/>
</dbReference>
<evidence type="ECO:0000313" key="3">
    <source>
        <dbReference type="EMBL" id="MVW62518.1"/>
    </source>
</evidence>
<dbReference type="RefSeq" id="WP_160409965.1">
    <property type="nucleotide sequence ID" value="NZ_WSES01000007.1"/>
</dbReference>